<dbReference type="EMBL" id="ACFC01000008">
    <property type="protein sequence ID" value="EEE05718.1"/>
    <property type="molecule type" value="Genomic_DNA"/>
</dbReference>
<protein>
    <submittedName>
        <fullName evidence="2">Uncharacterized protein</fullName>
    </submittedName>
</protein>
<dbReference type="Proteomes" id="UP000004535">
    <property type="component" value="Unassembled WGS sequence"/>
</dbReference>
<feature type="region of interest" description="Disordered" evidence="1">
    <location>
        <begin position="11"/>
        <end position="40"/>
    </location>
</feature>
<evidence type="ECO:0000313" key="3">
    <source>
        <dbReference type="Proteomes" id="UP000004535"/>
    </source>
</evidence>
<evidence type="ECO:0000256" key="1">
    <source>
        <dbReference type="SAM" id="MobiDB-lite"/>
    </source>
</evidence>
<organism evidence="2 3">
    <name type="scientific">Burkholderia multivorans CGD2</name>
    <dbReference type="NCBI Taxonomy" id="513052"/>
    <lineage>
        <taxon>Bacteria</taxon>
        <taxon>Pseudomonadati</taxon>
        <taxon>Pseudomonadota</taxon>
        <taxon>Betaproteobacteria</taxon>
        <taxon>Burkholderiales</taxon>
        <taxon>Burkholderiaceae</taxon>
        <taxon>Burkholderia</taxon>
        <taxon>Burkholderia cepacia complex</taxon>
    </lineage>
</organism>
<comment type="caution">
    <text evidence="2">The sequence shown here is derived from an EMBL/GenBank/DDBJ whole genome shotgun (WGS) entry which is preliminary data.</text>
</comment>
<proteinExistence type="predicted"/>
<accession>B9BTF0</accession>
<sequence>MIVSTYRVAATPRANAERGGVRADARTAAGPYSNDALGKH</sequence>
<dbReference type="AlphaFoldDB" id="B9BTF0"/>
<name>B9BTF0_9BURK</name>
<feature type="compositionally biased region" description="Basic and acidic residues" evidence="1">
    <location>
        <begin position="15"/>
        <end position="25"/>
    </location>
</feature>
<evidence type="ECO:0000313" key="2">
    <source>
        <dbReference type="EMBL" id="EEE05718.1"/>
    </source>
</evidence>
<gene>
    <name evidence="2" type="ORF">BURMUCGD2_0869</name>
</gene>
<reference evidence="2 3" key="1">
    <citation type="journal article" date="2012" name="J. Bacteriol.">
        <title>Draft Genome Sequence Determination for Cystic Fibrosis and Chronic Granulomatous Disease Burkholderia multivorans Isolates.</title>
        <authorList>
            <person name="Varga J.J."/>
            <person name="Losada L."/>
            <person name="Zelazny A.M."/>
            <person name="Brinkac L."/>
            <person name="Harkins D."/>
            <person name="Radune D."/>
            <person name="Hostetler J."/>
            <person name="Sampaio E.P."/>
            <person name="Ronning C.M."/>
            <person name="Nierman W.C."/>
            <person name="Greenberg D.E."/>
            <person name="Holland S.M."/>
            <person name="Goldberg J.B."/>
        </authorList>
    </citation>
    <scope>NUCLEOTIDE SEQUENCE [LARGE SCALE GENOMIC DNA]</scope>
    <source>
        <strain evidence="2 3">CGD2</strain>
    </source>
</reference>